<comment type="caution">
    <text evidence="2">The sequence shown here is derived from an EMBL/GenBank/DDBJ whole genome shotgun (WGS) entry which is preliminary data.</text>
</comment>
<name>A0ABT8F876_9BACT</name>
<dbReference type="Pfam" id="PF07883">
    <property type="entry name" value="Cupin_2"/>
    <property type="match status" value="1"/>
</dbReference>
<dbReference type="Gene3D" id="2.60.120.10">
    <property type="entry name" value="Jelly Rolls"/>
    <property type="match status" value="1"/>
</dbReference>
<proteinExistence type="predicted"/>
<keyword evidence="3" id="KW-1185">Reference proteome</keyword>
<reference evidence="2" key="1">
    <citation type="submission" date="2023-06" db="EMBL/GenBank/DDBJ databases">
        <title>Cytophagales bacterium Strain LB-30, isolated from soil.</title>
        <authorList>
            <person name="Liu B."/>
        </authorList>
    </citation>
    <scope>NUCLEOTIDE SEQUENCE</scope>
    <source>
        <strain evidence="2">LB-30</strain>
    </source>
</reference>
<dbReference type="InterPro" id="IPR013096">
    <property type="entry name" value="Cupin_2"/>
</dbReference>
<evidence type="ECO:0000259" key="1">
    <source>
        <dbReference type="Pfam" id="PF07883"/>
    </source>
</evidence>
<dbReference type="InterPro" id="IPR011051">
    <property type="entry name" value="RmlC_Cupin_sf"/>
</dbReference>
<dbReference type="CDD" id="cd02226">
    <property type="entry name" value="cupin_YdbB-like"/>
    <property type="match status" value="1"/>
</dbReference>
<dbReference type="PANTHER" id="PTHR36114:SF1">
    <property type="entry name" value="16.7 KDA PROTEIN IN WHIE LOCUS"/>
    <property type="match status" value="1"/>
</dbReference>
<dbReference type="EMBL" id="JAUHJS010000008">
    <property type="protein sequence ID" value="MDN4166681.1"/>
    <property type="molecule type" value="Genomic_DNA"/>
</dbReference>
<accession>A0ABT8F876</accession>
<gene>
    <name evidence="2" type="ORF">QWY31_14315</name>
</gene>
<dbReference type="SUPFAM" id="SSF51182">
    <property type="entry name" value="RmlC-like cupins"/>
    <property type="match status" value="1"/>
</dbReference>
<dbReference type="RefSeq" id="WP_320005219.1">
    <property type="nucleotide sequence ID" value="NZ_JAUHJS010000008.1"/>
</dbReference>
<sequence length="119" mass="13770">MEVINIQEKFTRVEGYWNPHIVAELNGQQVKLARLKGEFVWHHHETEDELFYVLKGTLRMAFRDKEVSIGPGECIVVPRGVEHKPIADEEVEIMLFEPASTVNTGNLENERTRTNLQKI</sequence>
<dbReference type="InterPro" id="IPR052044">
    <property type="entry name" value="PKS_Associated_Protein"/>
</dbReference>
<evidence type="ECO:0000313" key="3">
    <source>
        <dbReference type="Proteomes" id="UP001168552"/>
    </source>
</evidence>
<dbReference type="InterPro" id="IPR014710">
    <property type="entry name" value="RmlC-like_jellyroll"/>
</dbReference>
<evidence type="ECO:0000313" key="2">
    <source>
        <dbReference type="EMBL" id="MDN4166681.1"/>
    </source>
</evidence>
<dbReference type="PANTHER" id="PTHR36114">
    <property type="entry name" value="16.7 KDA PROTEIN IN WHIE LOCUS"/>
    <property type="match status" value="1"/>
</dbReference>
<protein>
    <submittedName>
        <fullName evidence="2">Cupin domain-containing protein</fullName>
    </submittedName>
</protein>
<dbReference type="Proteomes" id="UP001168552">
    <property type="component" value="Unassembled WGS sequence"/>
</dbReference>
<organism evidence="2 3">
    <name type="scientific">Shiella aurantiaca</name>
    <dbReference type="NCBI Taxonomy" id="3058365"/>
    <lineage>
        <taxon>Bacteria</taxon>
        <taxon>Pseudomonadati</taxon>
        <taxon>Bacteroidota</taxon>
        <taxon>Cytophagia</taxon>
        <taxon>Cytophagales</taxon>
        <taxon>Shiellaceae</taxon>
        <taxon>Shiella</taxon>
    </lineage>
</organism>
<feature type="domain" description="Cupin type-2" evidence="1">
    <location>
        <begin position="38"/>
        <end position="92"/>
    </location>
</feature>